<dbReference type="InterPro" id="IPR020449">
    <property type="entry name" value="Tscrpt_reg_AraC-type_HTH"/>
</dbReference>
<organism evidence="7 8">
    <name type="scientific">Segatella hominis</name>
    <dbReference type="NCBI Taxonomy" id="2518605"/>
    <lineage>
        <taxon>Bacteria</taxon>
        <taxon>Pseudomonadati</taxon>
        <taxon>Bacteroidota</taxon>
        <taxon>Bacteroidia</taxon>
        <taxon>Bacteroidales</taxon>
        <taxon>Prevotellaceae</taxon>
        <taxon>Segatella</taxon>
    </lineage>
</organism>
<dbReference type="Gene3D" id="2.60.40.10">
    <property type="entry name" value="Immunoglobulins"/>
    <property type="match status" value="1"/>
</dbReference>
<dbReference type="PROSITE" id="PS51257">
    <property type="entry name" value="PROKAR_LIPOPROTEIN"/>
    <property type="match status" value="1"/>
</dbReference>
<dbReference type="InterPro" id="IPR011110">
    <property type="entry name" value="Reg_prop"/>
</dbReference>
<dbReference type="PANTHER" id="PTHR43547">
    <property type="entry name" value="TWO-COMPONENT HISTIDINE KINASE"/>
    <property type="match status" value="1"/>
</dbReference>
<dbReference type="Pfam" id="PF12833">
    <property type="entry name" value="HTH_18"/>
    <property type="match status" value="1"/>
</dbReference>
<evidence type="ECO:0000313" key="7">
    <source>
        <dbReference type="EMBL" id="TFH82504.1"/>
    </source>
</evidence>
<evidence type="ECO:0000256" key="1">
    <source>
        <dbReference type="ARBA" id="ARBA00022553"/>
    </source>
</evidence>
<dbReference type="PROSITE" id="PS01124">
    <property type="entry name" value="HTH_ARAC_FAMILY_2"/>
    <property type="match status" value="1"/>
</dbReference>
<comment type="caution">
    <text evidence="7">The sequence shown here is derived from an EMBL/GenBank/DDBJ whole genome shotgun (WGS) entry which is preliminary data.</text>
</comment>
<dbReference type="SUPFAM" id="SSF46689">
    <property type="entry name" value="Homeodomain-like"/>
    <property type="match status" value="1"/>
</dbReference>
<proteinExistence type="predicted"/>
<name>A0A4Y8VPM5_9BACT</name>
<keyword evidence="5" id="KW-0472">Membrane</keyword>
<dbReference type="Pfam" id="PF07494">
    <property type="entry name" value="Reg_prop"/>
    <property type="match status" value="2"/>
</dbReference>
<dbReference type="SMART" id="SM00342">
    <property type="entry name" value="HTH_ARAC"/>
    <property type="match status" value="1"/>
</dbReference>
<feature type="domain" description="HTH araC/xylS-type" evidence="6">
    <location>
        <begin position="864"/>
        <end position="963"/>
    </location>
</feature>
<keyword evidence="3" id="KW-0238">DNA-binding</keyword>
<accession>A0A4Y8VPM5</accession>
<keyword evidence="4" id="KW-0804">Transcription</keyword>
<keyword evidence="1" id="KW-0597">Phosphoprotein</keyword>
<dbReference type="Gene3D" id="2.130.10.10">
    <property type="entry name" value="YVTN repeat-like/Quinoprotein amine dehydrogenase"/>
    <property type="match status" value="2"/>
</dbReference>
<evidence type="ECO:0000313" key="8">
    <source>
        <dbReference type="Proteomes" id="UP000297872"/>
    </source>
</evidence>
<keyword evidence="2" id="KW-0805">Transcription regulation</keyword>
<dbReference type="EMBL" id="SGVY01000012">
    <property type="protein sequence ID" value="TFH82504.1"/>
    <property type="molecule type" value="Genomic_DNA"/>
</dbReference>
<sequence>MPICLRVCLIMCIFALMKLTLKHIGMFFIMLFLSCALNAQRFVNVSLAEAQTVCSIQQDGQGMMWLGTENGLYCYDGYHSYKQYTEHTFSNTRVYAMAVDREQLFLATDKGMMCFNLQSNSYVQPSADATKDSGRKSTLEQRAILLKYRQIVFGSEVYALLDTPKGLLVGTLSGLYSVKKQALNGKNSWAKLNKQRILLPDSQQPLVNALAYDAKRRCYWIGTEGALYCADLQLKNFTRISQLNGNSVKCLAEESNGNLYIGTDNGLYRLSLDNSILHFEHDSRDASSIPNNIVWSCFVDKWQNVWIGTDNGLSRLSTHTYFQYTSLDKITLSGEGNCLHEICQTRDGEWWLGGTNGLIRFGMNASQNASDGNVAWYKQNSSSYPLSHNRVRKIYEDRKGDVWVCTDHGVNYYNRQTKQMHNFIVCDKTGKYSTAWAYDVLEDKQGRMWMASYMGGIFVISKQRLLSLMAQASGSITIVADYHFSDQGKNALSGLHVGQMVIDAQGMVWASSFSSLDRINPQTMKVVPVEHKDDINYLMADSKGNVWAGGNTEVKCFVINPSANHSQLKTKTWKIGGKVITMCDVDGKTWVVCGKECCIIDLDGKSSRFKIPSSIAPLAIFYSKAQHMVMMGGNDGYICLRADMPMEKGLQTKLMLAGIVVNGNQWQDAAPRNMKELELASDENSFTLQLTDLPFSDHPSAVYAYRLEGSDYDWHYLNKKRLDIRYNGLPYGNYHLKVHVVDGEGNIGAEVYSLDITILPPWYLSIWAELVYLLLAIVLAWGIMKFYLVRERLVEERRQKAEILEQVEARISFFNRLSEDLKTAVTHRSFDEILELTNRYLGVKIEKKEAEVPALNAADQRLLKEITETIETHMIDSDFNVTTLQEILGIGGKQLYRKLKAMTGKTPVEYIRELRMNKAAVMLKEGKFSVSEVMYTVGFSNNSYFSKCFSKAFGMTPTEYMKS</sequence>
<dbReference type="OrthoDB" id="1109008at2"/>
<dbReference type="GO" id="GO:0000155">
    <property type="term" value="F:phosphorelay sensor kinase activity"/>
    <property type="evidence" value="ECO:0007669"/>
    <property type="project" value="TreeGrafter"/>
</dbReference>
<gene>
    <name evidence="7" type="ORF">EXN75_06110</name>
</gene>
<dbReference type="GO" id="GO:0043565">
    <property type="term" value="F:sequence-specific DNA binding"/>
    <property type="evidence" value="ECO:0007669"/>
    <property type="project" value="InterPro"/>
</dbReference>
<dbReference type="Pfam" id="PF07495">
    <property type="entry name" value="Y_Y_Y"/>
    <property type="match status" value="1"/>
</dbReference>
<keyword evidence="5" id="KW-0812">Transmembrane</keyword>
<protein>
    <submittedName>
        <fullName evidence="7">Helix-turn-helix domain-containing protein</fullName>
    </submittedName>
</protein>
<reference evidence="7 8" key="1">
    <citation type="submission" date="2019-02" db="EMBL/GenBank/DDBJ databases">
        <title>Draft Genome Sequence of the Prevotella sp. BCRC 81118, Isolated from Human Feces.</title>
        <authorList>
            <person name="Huang C.-H."/>
        </authorList>
    </citation>
    <scope>NUCLEOTIDE SEQUENCE [LARGE SCALE GENOMIC DNA]</scope>
    <source>
        <strain evidence="7 8">BCRC 81118</strain>
    </source>
</reference>
<keyword evidence="8" id="KW-1185">Reference proteome</keyword>
<dbReference type="Gene3D" id="1.10.10.60">
    <property type="entry name" value="Homeodomain-like"/>
    <property type="match status" value="2"/>
</dbReference>
<dbReference type="InterPro" id="IPR011123">
    <property type="entry name" value="Y_Y_Y"/>
</dbReference>
<dbReference type="InterPro" id="IPR015943">
    <property type="entry name" value="WD40/YVTN_repeat-like_dom_sf"/>
</dbReference>
<evidence type="ECO:0000256" key="4">
    <source>
        <dbReference type="ARBA" id="ARBA00023163"/>
    </source>
</evidence>
<dbReference type="PANTHER" id="PTHR43547:SF2">
    <property type="entry name" value="HYBRID SIGNAL TRANSDUCTION HISTIDINE KINASE C"/>
    <property type="match status" value="1"/>
</dbReference>
<dbReference type="InterPro" id="IPR018060">
    <property type="entry name" value="HTH_AraC"/>
</dbReference>
<dbReference type="InterPro" id="IPR009057">
    <property type="entry name" value="Homeodomain-like_sf"/>
</dbReference>
<evidence type="ECO:0000256" key="2">
    <source>
        <dbReference type="ARBA" id="ARBA00023015"/>
    </source>
</evidence>
<dbReference type="AlphaFoldDB" id="A0A4Y8VPM5"/>
<evidence type="ECO:0000256" key="3">
    <source>
        <dbReference type="ARBA" id="ARBA00023125"/>
    </source>
</evidence>
<evidence type="ECO:0000259" key="6">
    <source>
        <dbReference type="PROSITE" id="PS01124"/>
    </source>
</evidence>
<dbReference type="Proteomes" id="UP000297872">
    <property type="component" value="Unassembled WGS sequence"/>
</dbReference>
<evidence type="ECO:0000256" key="5">
    <source>
        <dbReference type="SAM" id="Phobius"/>
    </source>
</evidence>
<dbReference type="InterPro" id="IPR013783">
    <property type="entry name" value="Ig-like_fold"/>
</dbReference>
<keyword evidence="5" id="KW-1133">Transmembrane helix</keyword>
<dbReference type="PRINTS" id="PR00032">
    <property type="entry name" value="HTHARAC"/>
</dbReference>
<dbReference type="GO" id="GO:0003700">
    <property type="term" value="F:DNA-binding transcription factor activity"/>
    <property type="evidence" value="ECO:0007669"/>
    <property type="project" value="InterPro"/>
</dbReference>
<feature type="transmembrane region" description="Helical" evidence="5">
    <location>
        <begin position="762"/>
        <end position="788"/>
    </location>
</feature>
<dbReference type="SUPFAM" id="SSF63829">
    <property type="entry name" value="Calcium-dependent phosphotriesterase"/>
    <property type="match status" value="3"/>
</dbReference>